<organism evidence="8 9">
    <name type="scientific">Dovyalis caffra</name>
    <dbReference type="NCBI Taxonomy" id="77055"/>
    <lineage>
        <taxon>Eukaryota</taxon>
        <taxon>Viridiplantae</taxon>
        <taxon>Streptophyta</taxon>
        <taxon>Embryophyta</taxon>
        <taxon>Tracheophyta</taxon>
        <taxon>Spermatophyta</taxon>
        <taxon>Magnoliopsida</taxon>
        <taxon>eudicotyledons</taxon>
        <taxon>Gunneridae</taxon>
        <taxon>Pentapetalae</taxon>
        <taxon>rosids</taxon>
        <taxon>fabids</taxon>
        <taxon>Malpighiales</taxon>
        <taxon>Salicaceae</taxon>
        <taxon>Flacourtieae</taxon>
        <taxon>Dovyalis</taxon>
    </lineage>
</organism>
<evidence type="ECO:0000313" key="9">
    <source>
        <dbReference type="Proteomes" id="UP001314170"/>
    </source>
</evidence>
<dbReference type="FunFam" id="3.30.40.10:FF:000781">
    <property type="entry name" value="Uncharacterized protein"/>
    <property type="match status" value="1"/>
</dbReference>
<dbReference type="PANTHER" id="PTHR15710:SF229">
    <property type="entry name" value="E3 UBIQUITIN-PROTEIN LIGASE RNF181-LIKE"/>
    <property type="match status" value="1"/>
</dbReference>
<dbReference type="PANTHER" id="PTHR15710">
    <property type="entry name" value="E3 UBIQUITIN-PROTEIN LIGASE PRAJA"/>
    <property type="match status" value="1"/>
</dbReference>
<keyword evidence="5" id="KW-0862">Zinc</keyword>
<evidence type="ECO:0000256" key="6">
    <source>
        <dbReference type="PROSITE-ProRule" id="PRU00175"/>
    </source>
</evidence>
<dbReference type="SUPFAM" id="SSF57850">
    <property type="entry name" value="RING/U-box"/>
    <property type="match status" value="1"/>
</dbReference>
<dbReference type="InterPro" id="IPR011016">
    <property type="entry name" value="Znf_RING-CH"/>
</dbReference>
<evidence type="ECO:0000256" key="3">
    <source>
        <dbReference type="ARBA" id="ARBA00022723"/>
    </source>
</evidence>
<dbReference type="PROSITE" id="PS50089">
    <property type="entry name" value="ZF_RING_2"/>
    <property type="match status" value="1"/>
</dbReference>
<dbReference type="EMBL" id="CAWUPB010001195">
    <property type="protein sequence ID" value="CAK7354916.1"/>
    <property type="molecule type" value="Genomic_DNA"/>
</dbReference>
<dbReference type="GO" id="GO:0016567">
    <property type="term" value="P:protein ubiquitination"/>
    <property type="evidence" value="ECO:0007669"/>
    <property type="project" value="TreeGrafter"/>
</dbReference>
<dbReference type="AlphaFoldDB" id="A0AAV1SNF5"/>
<dbReference type="Gene3D" id="3.30.40.10">
    <property type="entry name" value="Zinc/RING finger domain, C3HC4 (zinc finger)"/>
    <property type="match status" value="1"/>
</dbReference>
<comment type="caution">
    <text evidence="8">The sequence shown here is derived from an EMBL/GenBank/DDBJ whole genome shotgun (WGS) entry which is preliminary data.</text>
</comment>
<dbReference type="GO" id="GO:0005737">
    <property type="term" value="C:cytoplasm"/>
    <property type="evidence" value="ECO:0007669"/>
    <property type="project" value="TreeGrafter"/>
</dbReference>
<gene>
    <name evidence="8" type="ORF">DCAF_LOCUS25404</name>
</gene>
<accession>A0AAV1SNF5</accession>
<dbReference type="SMART" id="SM00744">
    <property type="entry name" value="RINGv"/>
    <property type="match status" value="1"/>
</dbReference>
<dbReference type="EC" id="2.3.2.27" evidence="2"/>
<evidence type="ECO:0000256" key="1">
    <source>
        <dbReference type="ARBA" id="ARBA00000900"/>
    </source>
</evidence>
<feature type="domain" description="RING-type" evidence="7">
    <location>
        <begin position="178"/>
        <end position="219"/>
    </location>
</feature>
<evidence type="ECO:0000259" key="7">
    <source>
        <dbReference type="PROSITE" id="PS50089"/>
    </source>
</evidence>
<proteinExistence type="predicted"/>
<dbReference type="GO" id="GO:0061630">
    <property type="term" value="F:ubiquitin protein ligase activity"/>
    <property type="evidence" value="ECO:0007669"/>
    <property type="project" value="UniProtKB-EC"/>
</dbReference>
<sequence length="229" mass="25647">MASGIEYGYCVNLKPQENHQESQHINGQPLNQAASMLRVIFSLYKFQIFGNLTDGSMVRTRPVEINSEETCIPITSSLVDDHEQEFKEILTVMGIPVSKQSDILKEMASVARSKDTFSGVFMGVELLEGTFQEITEADIARAEMESMDIQAGPVPAAKSCIDALERVDFDGSASARDCTVCMEEIDAGREAIRMPCSHVYHSDCIVRWLQTSRLCPLCRYRMPCEYLRS</sequence>
<reference evidence="8 9" key="1">
    <citation type="submission" date="2024-01" db="EMBL/GenBank/DDBJ databases">
        <authorList>
            <person name="Waweru B."/>
        </authorList>
    </citation>
    <scope>NUCLEOTIDE SEQUENCE [LARGE SCALE GENOMIC DNA]</scope>
</reference>
<evidence type="ECO:0000256" key="5">
    <source>
        <dbReference type="ARBA" id="ARBA00022833"/>
    </source>
</evidence>
<evidence type="ECO:0000313" key="8">
    <source>
        <dbReference type="EMBL" id="CAK7354916.1"/>
    </source>
</evidence>
<dbReference type="GO" id="GO:0008270">
    <property type="term" value="F:zinc ion binding"/>
    <property type="evidence" value="ECO:0007669"/>
    <property type="project" value="UniProtKB-KW"/>
</dbReference>
<keyword evidence="3" id="KW-0479">Metal-binding</keyword>
<evidence type="ECO:0000256" key="4">
    <source>
        <dbReference type="ARBA" id="ARBA00022771"/>
    </source>
</evidence>
<dbReference type="CDD" id="cd16454">
    <property type="entry name" value="RING-H2_PA-TM-RING"/>
    <property type="match status" value="1"/>
</dbReference>
<comment type="catalytic activity">
    <reaction evidence="1">
        <text>S-ubiquitinyl-[E2 ubiquitin-conjugating enzyme]-L-cysteine + [acceptor protein]-L-lysine = [E2 ubiquitin-conjugating enzyme]-L-cysteine + N(6)-ubiquitinyl-[acceptor protein]-L-lysine.</text>
        <dbReference type="EC" id="2.3.2.27"/>
    </reaction>
</comment>
<keyword evidence="9" id="KW-1185">Reference proteome</keyword>
<keyword evidence="4 6" id="KW-0863">Zinc-finger</keyword>
<dbReference type="SMART" id="SM00184">
    <property type="entry name" value="RING"/>
    <property type="match status" value="1"/>
</dbReference>
<name>A0AAV1SNF5_9ROSI</name>
<dbReference type="Proteomes" id="UP001314170">
    <property type="component" value="Unassembled WGS sequence"/>
</dbReference>
<dbReference type="Pfam" id="PF13639">
    <property type="entry name" value="zf-RING_2"/>
    <property type="match status" value="1"/>
</dbReference>
<dbReference type="InterPro" id="IPR001841">
    <property type="entry name" value="Znf_RING"/>
</dbReference>
<evidence type="ECO:0000256" key="2">
    <source>
        <dbReference type="ARBA" id="ARBA00012483"/>
    </source>
</evidence>
<protein>
    <recommendedName>
        <fullName evidence="2">RING-type E3 ubiquitin transferase</fullName>
        <ecNumber evidence="2">2.3.2.27</ecNumber>
    </recommendedName>
</protein>
<dbReference type="InterPro" id="IPR013083">
    <property type="entry name" value="Znf_RING/FYVE/PHD"/>
</dbReference>